<evidence type="ECO:0000256" key="2">
    <source>
        <dbReference type="ARBA" id="ARBA00022771"/>
    </source>
</evidence>
<dbReference type="FunFam" id="4.10.1060.10:FF:000017">
    <property type="entry name" value="FUS RNA-binding protein"/>
    <property type="match status" value="1"/>
</dbReference>
<evidence type="ECO:0000256" key="4">
    <source>
        <dbReference type="PROSITE-ProRule" id="PRU00322"/>
    </source>
</evidence>
<keyword evidence="3" id="KW-0862">Zinc</keyword>
<evidence type="ECO:0000313" key="7">
    <source>
        <dbReference type="EMBL" id="RWR83126.1"/>
    </source>
</evidence>
<evidence type="ECO:0000256" key="3">
    <source>
        <dbReference type="ARBA" id="ARBA00022833"/>
    </source>
</evidence>
<dbReference type="SUPFAM" id="SSF90209">
    <property type="entry name" value="Ran binding protein zinc finger-like"/>
    <property type="match status" value="1"/>
</dbReference>
<accession>A0A3S3MND4</accession>
<feature type="compositionally biased region" description="Basic residues" evidence="5">
    <location>
        <begin position="265"/>
        <end position="279"/>
    </location>
</feature>
<dbReference type="AlphaFoldDB" id="A0A3S3MND4"/>
<feature type="compositionally biased region" description="Basic and acidic residues" evidence="5">
    <location>
        <begin position="426"/>
        <end position="450"/>
    </location>
</feature>
<reference evidence="7 8" key="1">
    <citation type="journal article" date="2019" name="Nat. Plants">
        <title>Stout camphor tree genome fills gaps in understanding of flowering plant genome evolution.</title>
        <authorList>
            <person name="Chaw S.M."/>
            <person name="Liu Y.C."/>
            <person name="Wu Y.W."/>
            <person name="Wang H.Y."/>
            <person name="Lin C.I."/>
            <person name="Wu C.S."/>
            <person name="Ke H.M."/>
            <person name="Chang L.Y."/>
            <person name="Hsu C.Y."/>
            <person name="Yang H.T."/>
            <person name="Sudianto E."/>
            <person name="Hsu M.H."/>
            <person name="Wu K.P."/>
            <person name="Wang L.N."/>
            <person name="Leebens-Mack J.H."/>
            <person name="Tsai I.J."/>
        </authorList>
    </citation>
    <scope>NUCLEOTIDE SEQUENCE [LARGE SCALE GENOMIC DNA]</scope>
    <source>
        <strain evidence="8">cv. Chaw 1501</strain>
        <tissue evidence="7">Young leaves</tissue>
    </source>
</reference>
<dbReference type="EMBL" id="QPKB01000004">
    <property type="protein sequence ID" value="RWR83126.1"/>
    <property type="molecule type" value="Genomic_DNA"/>
</dbReference>
<name>A0A3S3MND4_9MAGN</name>
<dbReference type="GO" id="GO:0008270">
    <property type="term" value="F:zinc ion binding"/>
    <property type="evidence" value="ECO:0007669"/>
    <property type="project" value="UniProtKB-KW"/>
</dbReference>
<feature type="compositionally biased region" description="Basic and acidic residues" evidence="5">
    <location>
        <begin position="496"/>
        <end position="533"/>
    </location>
</feature>
<evidence type="ECO:0000256" key="1">
    <source>
        <dbReference type="ARBA" id="ARBA00022723"/>
    </source>
</evidence>
<feature type="region of interest" description="Disordered" evidence="5">
    <location>
        <begin position="257"/>
        <end position="323"/>
    </location>
</feature>
<comment type="caution">
    <text evidence="7">The sequence shown here is derived from an EMBL/GenBank/DDBJ whole genome shotgun (WGS) entry which is preliminary data.</text>
</comment>
<feature type="region of interest" description="Disordered" evidence="5">
    <location>
        <begin position="354"/>
        <end position="540"/>
    </location>
</feature>
<dbReference type="SMART" id="SM00547">
    <property type="entry name" value="ZnF_RBZ"/>
    <property type="match status" value="1"/>
</dbReference>
<dbReference type="OrthoDB" id="1878647at2759"/>
<keyword evidence="1" id="KW-0479">Metal-binding</keyword>
<dbReference type="Gene3D" id="4.10.1060.10">
    <property type="entry name" value="Zinc finger, RanBP2-type"/>
    <property type="match status" value="1"/>
</dbReference>
<dbReference type="Proteomes" id="UP000283530">
    <property type="component" value="Unassembled WGS sequence"/>
</dbReference>
<feature type="compositionally biased region" description="Basic and acidic residues" evidence="5">
    <location>
        <begin position="468"/>
        <end position="481"/>
    </location>
</feature>
<dbReference type="PROSITE" id="PS01358">
    <property type="entry name" value="ZF_RANBP2_1"/>
    <property type="match status" value="1"/>
</dbReference>
<feature type="domain" description="RanBP2-type" evidence="6">
    <location>
        <begin position="325"/>
        <end position="356"/>
    </location>
</feature>
<gene>
    <name evidence="7" type="ORF">CKAN_01187100</name>
</gene>
<feature type="compositionally biased region" description="Basic and acidic residues" evidence="5">
    <location>
        <begin position="46"/>
        <end position="64"/>
    </location>
</feature>
<keyword evidence="2 4" id="KW-0863">Zinc-finger</keyword>
<proteinExistence type="predicted"/>
<feature type="compositionally biased region" description="Gly residues" evidence="5">
    <location>
        <begin position="27"/>
        <end position="40"/>
    </location>
</feature>
<feature type="compositionally biased region" description="Basic and acidic residues" evidence="5">
    <location>
        <begin position="1"/>
        <end position="10"/>
    </location>
</feature>
<protein>
    <submittedName>
        <fullName evidence="7">Zinc finger protein</fullName>
    </submittedName>
</protein>
<dbReference type="STRING" id="337451.A0A3S3MND4"/>
<feature type="compositionally biased region" description="Basic and acidic residues" evidence="5">
    <location>
        <begin position="391"/>
        <end position="411"/>
    </location>
</feature>
<feature type="region of interest" description="Disordered" evidence="5">
    <location>
        <begin position="1"/>
        <end position="71"/>
    </location>
</feature>
<dbReference type="InterPro" id="IPR001876">
    <property type="entry name" value="Znf_RanBP2"/>
</dbReference>
<dbReference type="PROSITE" id="PS50199">
    <property type="entry name" value="ZF_RANBP2_2"/>
    <property type="match status" value="1"/>
</dbReference>
<dbReference type="InterPro" id="IPR036443">
    <property type="entry name" value="Znf_RanBP2_sf"/>
</dbReference>
<evidence type="ECO:0000313" key="8">
    <source>
        <dbReference type="Proteomes" id="UP000283530"/>
    </source>
</evidence>
<evidence type="ECO:0000256" key="5">
    <source>
        <dbReference type="SAM" id="MobiDB-lite"/>
    </source>
</evidence>
<evidence type="ECO:0000259" key="6">
    <source>
        <dbReference type="PROSITE" id="PS50199"/>
    </source>
</evidence>
<keyword evidence="8" id="KW-1185">Reference proteome</keyword>
<organism evidence="7 8">
    <name type="scientific">Cinnamomum micranthum f. kanehirae</name>
    <dbReference type="NCBI Taxonomy" id="337451"/>
    <lineage>
        <taxon>Eukaryota</taxon>
        <taxon>Viridiplantae</taxon>
        <taxon>Streptophyta</taxon>
        <taxon>Embryophyta</taxon>
        <taxon>Tracheophyta</taxon>
        <taxon>Spermatophyta</taxon>
        <taxon>Magnoliopsida</taxon>
        <taxon>Magnoliidae</taxon>
        <taxon>Laurales</taxon>
        <taxon>Lauraceae</taxon>
        <taxon>Cinnamomum</taxon>
    </lineage>
</organism>
<sequence length="540" mass="61737">MDSRDRDQKPRQVGHSLSSLIVRPSDSGGGGGGGGVGGGASDYEPGEVRRENPSRSNRFPDKNKGYGMHAGSISPLRQRKVDRHYGVRAGSVSPLRQRKVDKQYGIRADSVSPLRQRKVDKQYGIRADSVSPLRQRKVDKQYGIRADSTSPMHRRNVDKHCVTRVDSVSPLPQRTVDKHRVIRAGSVSPLHKRKVDHHYGMHPGSLSPLRQRNVDNYYRQRAGSISPLHQRNGDNHFGLHTGPISPLRQRKVDHPYDSGFDHPGGPHRGRGFRGGRGRGRFRETSPPFGRGRGMRSFERGFDKPGFGTLPTRDEGIRNDPNVSPREGDWICSDPSCGNLNFARRAYCNNCNRLRFGPRGGGPSGSPRRRYIGPPSPRGPWTRNPGPPMNRGPERFQNELDSPPRDWSRDSPRSFGMDPPPPRHGGRFPDHIRRERPNYREDDEFRERNKLDILMPPERNQRGRGNGDFFRERRRYDGRDELQPPLPPPPMSYRGHWVHDGRERSRSPMRGGPKEYRRVPYIGRDRDDRRDMARMRIQPRY</sequence>